<dbReference type="InterPro" id="IPR052748">
    <property type="entry name" value="ISR_Activator"/>
</dbReference>
<feature type="region of interest" description="Disordered" evidence="1">
    <location>
        <begin position="203"/>
        <end position="223"/>
    </location>
</feature>
<dbReference type="AlphaFoldDB" id="A0AAV3ANC7"/>
<organism evidence="2 3">
    <name type="scientific">Pyxicephalus adspersus</name>
    <name type="common">African bullfrog</name>
    <dbReference type="NCBI Taxonomy" id="30357"/>
    <lineage>
        <taxon>Eukaryota</taxon>
        <taxon>Metazoa</taxon>
        <taxon>Chordata</taxon>
        <taxon>Craniata</taxon>
        <taxon>Vertebrata</taxon>
        <taxon>Euteleostomi</taxon>
        <taxon>Amphibia</taxon>
        <taxon>Batrachia</taxon>
        <taxon>Anura</taxon>
        <taxon>Neobatrachia</taxon>
        <taxon>Ranoidea</taxon>
        <taxon>Pyxicephalidae</taxon>
        <taxon>Pyxicephalinae</taxon>
        <taxon>Pyxicephalus</taxon>
    </lineage>
</organism>
<protein>
    <recommendedName>
        <fullName evidence="4">Death ligand signal enhancer</fullName>
    </recommendedName>
</protein>
<dbReference type="GO" id="GO:0005739">
    <property type="term" value="C:mitochondrion"/>
    <property type="evidence" value="ECO:0007669"/>
    <property type="project" value="TreeGrafter"/>
</dbReference>
<dbReference type="SMART" id="SM00671">
    <property type="entry name" value="SEL1"/>
    <property type="match status" value="4"/>
</dbReference>
<gene>
    <name evidence="2" type="ORF">GDO54_006581</name>
</gene>
<dbReference type="PANTHER" id="PTHR45011:SF1">
    <property type="entry name" value="DAP3-BINDING CELL DEATH ENHANCER 1"/>
    <property type="match status" value="1"/>
</dbReference>
<evidence type="ECO:0000256" key="1">
    <source>
        <dbReference type="SAM" id="MobiDB-lite"/>
    </source>
</evidence>
<dbReference type="EMBL" id="DYDO01000002">
    <property type="protein sequence ID" value="DBA30626.1"/>
    <property type="molecule type" value="Genomic_DNA"/>
</dbReference>
<proteinExistence type="predicted"/>
<accession>A0AAV3ANC7</accession>
<dbReference type="GO" id="GO:0008625">
    <property type="term" value="P:extrinsic apoptotic signaling pathway via death domain receptors"/>
    <property type="evidence" value="ECO:0007669"/>
    <property type="project" value="TreeGrafter"/>
</dbReference>
<evidence type="ECO:0000313" key="3">
    <source>
        <dbReference type="Proteomes" id="UP001181693"/>
    </source>
</evidence>
<dbReference type="Pfam" id="PF08238">
    <property type="entry name" value="Sel1"/>
    <property type="match status" value="5"/>
</dbReference>
<evidence type="ECO:0008006" key="4">
    <source>
        <dbReference type="Google" id="ProtNLM"/>
    </source>
</evidence>
<name>A0AAV3ANC7_PYXAD</name>
<sequence length="519" mass="56712">MWRIPGLLGRALNRCHASNIQGCVHGETEALNPSSLIPLGQNIGSKSYSSQSSGAHSGQNEQKNKKKGNFQFCTGQLPQYTVLDAVGVGAAAVFFLHLARQLSFYCPNSKSQEDRCSRRNYLEQILSSLYQYSRLSVSNQVLPKSVQSSTWNDIHLRSDAPLQNVDVSVASVSSASSDESGLLHHVVQQVDLSTDDHLESLHGSDLISEESTSRPVNELLGPREDHGESLNLAASRLLDLTETSVPTVLNIFGIISARDSSDYRSAFSFFQESAKSGYSKAQYNVAVCYEKGKGVAKDMSKAAEYYRLAASGGHQFAKYRYARYLLHSNSGETQSALQLFLEAAQAGVKEAQAYLGVFYSKESNFDPQKAARYFCMAAENGDIQSCYHLGVCYEKGFGVPASRLEAFRHYERAAKSGHKPAQQKLREMQQLQTEDLSSPLNGLRATASSPCLPVLEKKNFWTKANYTASNTNSLSLPHSMSTGDLFVMAPANSGNYLLPPLHVTAMTPPMASLRAIGVG</sequence>
<evidence type="ECO:0000313" key="2">
    <source>
        <dbReference type="EMBL" id="DBA30626.1"/>
    </source>
</evidence>
<dbReference type="PANTHER" id="PTHR45011">
    <property type="entry name" value="DAP3-BINDING CELL DEATH ENHANCER 1"/>
    <property type="match status" value="1"/>
</dbReference>
<comment type="caution">
    <text evidence="2">The sequence shown here is derived from an EMBL/GenBank/DDBJ whole genome shotgun (WGS) entry which is preliminary data.</text>
</comment>
<dbReference type="Proteomes" id="UP001181693">
    <property type="component" value="Unassembled WGS sequence"/>
</dbReference>
<dbReference type="Gene3D" id="1.25.40.10">
    <property type="entry name" value="Tetratricopeptide repeat domain"/>
    <property type="match status" value="2"/>
</dbReference>
<keyword evidence="3" id="KW-1185">Reference proteome</keyword>
<dbReference type="InterPro" id="IPR006597">
    <property type="entry name" value="Sel1-like"/>
</dbReference>
<feature type="compositionally biased region" description="Low complexity" evidence="1">
    <location>
        <begin position="45"/>
        <end position="61"/>
    </location>
</feature>
<reference evidence="2" key="1">
    <citation type="thesis" date="2020" institute="ProQuest LLC" country="789 East Eisenhower Parkway, Ann Arbor, MI, USA">
        <title>Comparative Genomics and Chromosome Evolution.</title>
        <authorList>
            <person name="Mudd A.B."/>
        </authorList>
    </citation>
    <scope>NUCLEOTIDE SEQUENCE</scope>
    <source>
        <strain evidence="2">1538</strain>
        <tissue evidence="2">Blood</tissue>
    </source>
</reference>
<dbReference type="SUPFAM" id="SSF81901">
    <property type="entry name" value="HCP-like"/>
    <property type="match status" value="2"/>
</dbReference>
<dbReference type="InterPro" id="IPR011990">
    <property type="entry name" value="TPR-like_helical_dom_sf"/>
</dbReference>
<feature type="region of interest" description="Disordered" evidence="1">
    <location>
        <begin position="45"/>
        <end position="65"/>
    </location>
</feature>